<dbReference type="SMART" id="SM00316">
    <property type="entry name" value="S1"/>
    <property type="match status" value="1"/>
</dbReference>
<proteinExistence type="predicted"/>
<accession>A0ABR3LWL6</accession>
<dbReference type="PANTHER" id="PTHR15838">
    <property type="entry name" value="NUCLEOLAR PROTEIN OF 40 KDA"/>
    <property type="match status" value="1"/>
</dbReference>
<dbReference type="PROSITE" id="PS50126">
    <property type="entry name" value="S1"/>
    <property type="match status" value="1"/>
</dbReference>
<organism evidence="5 6">
    <name type="scientific">Cirrhinus molitorella</name>
    <name type="common">mud carp</name>
    <dbReference type="NCBI Taxonomy" id="172907"/>
    <lineage>
        <taxon>Eukaryota</taxon>
        <taxon>Metazoa</taxon>
        <taxon>Chordata</taxon>
        <taxon>Craniata</taxon>
        <taxon>Vertebrata</taxon>
        <taxon>Euteleostomi</taxon>
        <taxon>Actinopterygii</taxon>
        <taxon>Neopterygii</taxon>
        <taxon>Teleostei</taxon>
        <taxon>Ostariophysi</taxon>
        <taxon>Cypriniformes</taxon>
        <taxon>Cyprinidae</taxon>
        <taxon>Labeoninae</taxon>
        <taxon>Labeonini</taxon>
        <taxon>Cirrhinus</taxon>
    </lineage>
</organism>
<evidence type="ECO:0000259" key="3">
    <source>
        <dbReference type="PROSITE" id="PS50126"/>
    </source>
</evidence>
<dbReference type="InterPro" id="IPR003029">
    <property type="entry name" value="S1_domain"/>
</dbReference>
<dbReference type="PROSITE" id="PS50158">
    <property type="entry name" value="ZF_CCHC"/>
    <property type="match status" value="1"/>
</dbReference>
<sequence length="311" mass="35682">MSCSSLQPPPSNTRSLCKTHPVTRRLLIGWLKHNAILLATVKSMNRKTMHSRTSHFNQTRKCCNCWKFLDLIPSGVMAEERMREPAGLDGLPPMYSILKGEVVSVTTYGAFVKIPGYRKQGLVHKSEMSSCRVDNPAEIVDVGEQVWIKVIGREMKDDKVKLSFSMKSVNQGTGRDLDPNNVMAEQDERRRRQFRDHTDQKITLEAVLNTTCKKCGCRGHFAKDCFSQPGLQYSLVPEEEEEQPQPTSQQTQSEPHKRKKEKKAKKEKKKKKEKRHSSTSDSSDDDAKRPRHSHTHSEKKKKHKKHKHKSK</sequence>
<keyword evidence="1" id="KW-0862">Zinc</keyword>
<feature type="compositionally biased region" description="Low complexity" evidence="2">
    <location>
        <begin position="244"/>
        <end position="253"/>
    </location>
</feature>
<name>A0ABR3LWL6_9TELE</name>
<evidence type="ECO:0000313" key="6">
    <source>
        <dbReference type="Proteomes" id="UP001558613"/>
    </source>
</evidence>
<dbReference type="Gene3D" id="2.40.50.140">
    <property type="entry name" value="Nucleic acid-binding proteins"/>
    <property type="match status" value="1"/>
</dbReference>
<keyword evidence="1" id="KW-0863">Zinc-finger</keyword>
<feature type="compositionally biased region" description="Basic residues" evidence="2">
    <location>
        <begin position="256"/>
        <end position="277"/>
    </location>
</feature>
<evidence type="ECO:0000313" key="5">
    <source>
        <dbReference type="EMBL" id="KAL1256079.1"/>
    </source>
</evidence>
<gene>
    <name evidence="5" type="ORF">QQF64_014140</name>
</gene>
<feature type="region of interest" description="Disordered" evidence="2">
    <location>
        <begin position="237"/>
        <end position="311"/>
    </location>
</feature>
<comment type="caution">
    <text evidence="5">The sequence shown here is derived from an EMBL/GenBank/DDBJ whole genome shotgun (WGS) entry which is preliminary data.</text>
</comment>
<feature type="domain" description="CCHC-type" evidence="4">
    <location>
        <begin position="212"/>
        <end position="225"/>
    </location>
</feature>
<evidence type="ECO:0000256" key="1">
    <source>
        <dbReference type="PROSITE-ProRule" id="PRU00047"/>
    </source>
</evidence>
<dbReference type="Proteomes" id="UP001558613">
    <property type="component" value="Unassembled WGS sequence"/>
</dbReference>
<dbReference type="InterPro" id="IPR047913">
    <property type="entry name" value="ZCCHC17_S1"/>
</dbReference>
<dbReference type="InterPro" id="IPR012340">
    <property type="entry name" value="NA-bd_OB-fold"/>
</dbReference>
<dbReference type="SUPFAM" id="SSF50249">
    <property type="entry name" value="Nucleic acid-binding proteins"/>
    <property type="match status" value="1"/>
</dbReference>
<dbReference type="InterPro" id="IPR001878">
    <property type="entry name" value="Znf_CCHC"/>
</dbReference>
<evidence type="ECO:0000256" key="2">
    <source>
        <dbReference type="SAM" id="MobiDB-lite"/>
    </source>
</evidence>
<dbReference type="EMBL" id="JAYMGO010000019">
    <property type="protein sequence ID" value="KAL1256079.1"/>
    <property type="molecule type" value="Genomic_DNA"/>
</dbReference>
<dbReference type="Pfam" id="PF00575">
    <property type="entry name" value="S1"/>
    <property type="match status" value="1"/>
</dbReference>
<feature type="domain" description="S1 motif" evidence="3">
    <location>
        <begin position="95"/>
        <end position="165"/>
    </location>
</feature>
<evidence type="ECO:0008006" key="7">
    <source>
        <dbReference type="Google" id="ProtNLM"/>
    </source>
</evidence>
<feature type="compositionally biased region" description="Basic residues" evidence="2">
    <location>
        <begin position="289"/>
        <end position="311"/>
    </location>
</feature>
<dbReference type="CDD" id="cd05686">
    <property type="entry name" value="S1_pNO40"/>
    <property type="match status" value="1"/>
</dbReference>
<evidence type="ECO:0000259" key="4">
    <source>
        <dbReference type="PROSITE" id="PS50158"/>
    </source>
</evidence>
<reference evidence="5 6" key="1">
    <citation type="submission" date="2023-09" db="EMBL/GenBank/DDBJ databases">
        <authorList>
            <person name="Wang M."/>
        </authorList>
    </citation>
    <scope>NUCLEOTIDE SEQUENCE [LARGE SCALE GENOMIC DNA]</scope>
    <source>
        <strain evidence="5">GT-2023</strain>
        <tissue evidence="5">Liver</tissue>
    </source>
</reference>
<protein>
    <recommendedName>
        <fullName evidence="7">Zinc finger, CCHC domain containing 17</fullName>
    </recommendedName>
</protein>
<dbReference type="PANTHER" id="PTHR15838:SF1">
    <property type="entry name" value="ZINC FINGER CCHC DOMAIN-CONTAINING PROTEIN 17"/>
    <property type="match status" value="1"/>
</dbReference>
<keyword evidence="6" id="KW-1185">Reference proteome</keyword>
<keyword evidence="1" id="KW-0479">Metal-binding</keyword>